<name>A0A150TE39_SORCE</name>
<dbReference type="GO" id="GO:0051920">
    <property type="term" value="F:peroxiredoxin activity"/>
    <property type="evidence" value="ECO:0007669"/>
    <property type="project" value="InterPro"/>
</dbReference>
<evidence type="ECO:0000313" key="2">
    <source>
        <dbReference type="EMBL" id="KYG02974.1"/>
    </source>
</evidence>
<dbReference type="NCBIfam" id="TIGR00778">
    <property type="entry name" value="ahpD_dom"/>
    <property type="match status" value="1"/>
</dbReference>
<gene>
    <name evidence="2" type="ORF">BE21_04780</name>
</gene>
<keyword evidence="2" id="KW-0560">Oxidoreductase</keyword>
<dbReference type="AlphaFoldDB" id="A0A150TE39"/>
<comment type="caution">
    <text evidence="2">The sequence shown here is derived from an EMBL/GenBank/DDBJ whole genome shotgun (WGS) entry which is preliminary data.</text>
</comment>
<dbReference type="InterPro" id="IPR029032">
    <property type="entry name" value="AhpD-like"/>
</dbReference>
<accession>A0A150TE39</accession>
<feature type="domain" description="Carboxymuconolactone decarboxylase-like" evidence="1">
    <location>
        <begin position="66"/>
        <end position="129"/>
    </location>
</feature>
<dbReference type="PANTHER" id="PTHR35446">
    <property type="entry name" value="SI:CH211-175M2.5"/>
    <property type="match status" value="1"/>
</dbReference>
<dbReference type="SUPFAM" id="SSF69118">
    <property type="entry name" value="AhpD-like"/>
    <property type="match status" value="1"/>
</dbReference>
<dbReference type="Pfam" id="PF02627">
    <property type="entry name" value="CMD"/>
    <property type="match status" value="1"/>
</dbReference>
<evidence type="ECO:0000313" key="3">
    <source>
        <dbReference type="Proteomes" id="UP000075502"/>
    </source>
</evidence>
<proteinExistence type="predicted"/>
<organism evidence="2 3">
    <name type="scientific">Sorangium cellulosum</name>
    <name type="common">Polyangium cellulosum</name>
    <dbReference type="NCBI Taxonomy" id="56"/>
    <lineage>
        <taxon>Bacteria</taxon>
        <taxon>Pseudomonadati</taxon>
        <taxon>Myxococcota</taxon>
        <taxon>Polyangia</taxon>
        <taxon>Polyangiales</taxon>
        <taxon>Polyangiaceae</taxon>
        <taxon>Sorangium</taxon>
    </lineage>
</organism>
<dbReference type="InterPro" id="IPR004675">
    <property type="entry name" value="AhpD_core"/>
</dbReference>
<keyword evidence="2" id="KW-0575">Peroxidase</keyword>
<evidence type="ECO:0000259" key="1">
    <source>
        <dbReference type="Pfam" id="PF02627"/>
    </source>
</evidence>
<dbReference type="Gene3D" id="1.20.1290.10">
    <property type="entry name" value="AhpD-like"/>
    <property type="match status" value="1"/>
</dbReference>
<dbReference type="Proteomes" id="UP000075502">
    <property type="component" value="Unassembled WGS sequence"/>
</dbReference>
<dbReference type="EMBL" id="JEME01002845">
    <property type="protein sequence ID" value="KYG02974.1"/>
    <property type="molecule type" value="Genomic_DNA"/>
</dbReference>
<dbReference type="PANTHER" id="PTHR35446:SF3">
    <property type="entry name" value="CMD DOMAIN-CONTAINING PROTEIN"/>
    <property type="match status" value="1"/>
</dbReference>
<reference evidence="2 3" key="1">
    <citation type="submission" date="2014-02" db="EMBL/GenBank/DDBJ databases">
        <title>The small core and large imbalanced accessory genome model reveals a collaborative survival strategy of Sorangium cellulosum strains in nature.</title>
        <authorList>
            <person name="Han K."/>
            <person name="Peng R."/>
            <person name="Blom J."/>
            <person name="Li Y.-Z."/>
        </authorList>
    </citation>
    <scope>NUCLEOTIDE SEQUENCE [LARGE SCALE GENOMIC DNA]</scope>
    <source>
        <strain evidence="2 3">So0007-03</strain>
    </source>
</reference>
<dbReference type="InterPro" id="IPR003779">
    <property type="entry name" value="CMD-like"/>
</dbReference>
<sequence>MTETAAPPGQAAASPHFPAHTLETAPAAARPALERTSRKFGFLPLPSARFATSPLLVRAFDELLSVFEGATLAPVEREVVVMVVAGENGCDLCRAMHRGLLLRAGASAEVAAALFERRPAPDARLQALAAFTEATLRERGQVSDADLDAFLGAGFTAEQALEVIVGIGTYTLSTFANRMTRTHALR</sequence>
<protein>
    <submittedName>
        <fullName evidence="2">Alkylhydroperoxidase</fullName>
    </submittedName>
</protein>